<keyword evidence="3" id="KW-1185">Reference proteome</keyword>
<reference evidence="2 3" key="1">
    <citation type="journal article" date="2013" name="Science">
        <title>Pandoraviruses: amoeba viruses with genomes up to 2.5 Mb reaching that of parasitic eukaryotes.</title>
        <authorList>
            <person name="Philippe N."/>
            <person name="Legendre M."/>
            <person name="Doutre G."/>
            <person name="Coute Y."/>
            <person name="Poirot O."/>
            <person name="Lescot M."/>
            <person name="Arslan D."/>
            <person name="Seltzer V."/>
            <person name="Bertaux L."/>
            <person name="Bruley C."/>
            <person name="Garin J."/>
            <person name="Claverie J.M."/>
            <person name="Abergel C."/>
        </authorList>
    </citation>
    <scope>NUCLEOTIDE SEQUENCE [LARGE SCALE GENOMIC DNA]</scope>
</reference>
<dbReference type="Proteomes" id="UP000204584">
    <property type="component" value="Segment"/>
</dbReference>
<sequence length="496" mass="54249">MERQTPFGPGSLSGVKRPLEPSAPSEQPPGRPLARQRLTPPVRLSRSMANAARICAEAEYAHPSDSAAARLARITAAYGVAGPTPWTVVGRCRALGDLVGPEWSAAVEQYQEEWRRQASFAPDADGYANGDGANALDVMDAETTDGVSEYDQVLPVELQYAIMRRLLETRPDAALRLAASSNAQRLLLDSMTAGDLAARSGFLMPPDAPPPAVGGSRYARAMVALGAGGGSAIDAQLAQALCLMQAFARLLYADRDAPKDAWTPRAYSSPINRIGESPYDISWLDRPTGVIDPIVIGEVDRPLVRDWYLWIKSAVNTGEYERTALFERWKQQWHGDLHSNSDDYLELETATIQPRRGAMLVGPEPNISNLWVVGTMSDQTLADIVDRAQIAGAPITRERVGRCRKTLDCSAIRPILATPEAEAVFKAHFDSVVAAYVYGTCREVQRQTGLTLPRFTSMFDVTFFVLPDFGRNRGVWTVVANIESPRLEELLRAARV</sequence>
<gene>
    <name evidence="2" type="ORF">psal_cds_1046</name>
</gene>
<name>S4VX43_9VIRU</name>
<proteinExistence type="predicted"/>
<evidence type="ECO:0000256" key="1">
    <source>
        <dbReference type="SAM" id="MobiDB-lite"/>
    </source>
</evidence>
<accession>S4VX43</accession>
<organism evidence="2 3">
    <name type="scientific">Pandoravirus salinus</name>
    <dbReference type="NCBI Taxonomy" id="1349410"/>
    <lineage>
        <taxon>Viruses</taxon>
        <taxon>Pandoravirus</taxon>
    </lineage>
</organism>
<feature type="region of interest" description="Disordered" evidence="1">
    <location>
        <begin position="1"/>
        <end position="42"/>
    </location>
</feature>
<protein>
    <submittedName>
        <fullName evidence="2">Uncharacterized protein</fullName>
    </submittedName>
</protein>
<dbReference type="KEGG" id="vg:16607031"/>
<evidence type="ECO:0000313" key="2">
    <source>
        <dbReference type="EMBL" id="AGO85244.2"/>
    </source>
</evidence>
<dbReference type="GeneID" id="16607031"/>
<dbReference type="EMBL" id="KC977571">
    <property type="protein sequence ID" value="AGO85244.2"/>
    <property type="molecule type" value="Genomic_DNA"/>
</dbReference>
<dbReference type="RefSeq" id="YP_008438318.2">
    <property type="nucleotide sequence ID" value="NC_022098.1"/>
</dbReference>
<evidence type="ECO:0000313" key="3">
    <source>
        <dbReference type="Proteomes" id="UP000204584"/>
    </source>
</evidence>